<dbReference type="PROSITE" id="PS51272">
    <property type="entry name" value="SLH"/>
    <property type="match status" value="3"/>
</dbReference>
<protein>
    <submittedName>
        <fullName evidence="4">S-layer family protein</fullName>
    </submittedName>
</protein>
<dbReference type="GO" id="GO:0016787">
    <property type="term" value="F:hydrolase activity"/>
    <property type="evidence" value="ECO:0007669"/>
    <property type="project" value="UniProtKB-KW"/>
</dbReference>
<feature type="domain" description="SLH" evidence="3">
    <location>
        <begin position="33"/>
        <end position="91"/>
    </location>
</feature>
<feature type="compositionally biased region" description="Low complexity" evidence="2">
    <location>
        <begin position="425"/>
        <end position="436"/>
    </location>
</feature>
<keyword evidence="5" id="KW-1185">Reference proteome</keyword>
<comment type="caution">
    <text evidence="4">The sequence shown here is derived from an EMBL/GenBank/DDBJ whole genome shotgun (WGS) entry which is preliminary data.</text>
</comment>
<dbReference type="InterPro" id="IPR032287">
    <property type="entry name" value="DUF4838"/>
</dbReference>
<dbReference type="InterPro" id="IPR001119">
    <property type="entry name" value="SLH_dom"/>
</dbReference>
<organism evidence="4 5">
    <name type="scientific">Cohnella phaseoli</name>
    <dbReference type="NCBI Taxonomy" id="456490"/>
    <lineage>
        <taxon>Bacteria</taxon>
        <taxon>Bacillati</taxon>
        <taxon>Bacillota</taxon>
        <taxon>Bacilli</taxon>
        <taxon>Bacillales</taxon>
        <taxon>Paenibacillaceae</taxon>
        <taxon>Cohnella</taxon>
    </lineage>
</organism>
<evidence type="ECO:0000313" key="5">
    <source>
        <dbReference type="Proteomes" id="UP000256977"/>
    </source>
</evidence>
<evidence type="ECO:0000256" key="1">
    <source>
        <dbReference type="ARBA" id="ARBA00022801"/>
    </source>
</evidence>
<keyword evidence="1" id="KW-0378">Hydrolase</keyword>
<evidence type="ECO:0000259" key="3">
    <source>
        <dbReference type="PROSITE" id="PS51272"/>
    </source>
</evidence>
<dbReference type="Gene3D" id="3.30.379.10">
    <property type="entry name" value="Chitobiase/beta-hexosaminidase domain 2-like"/>
    <property type="match status" value="1"/>
</dbReference>
<feature type="domain" description="SLH" evidence="3">
    <location>
        <begin position="92"/>
        <end position="155"/>
    </location>
</feature>
<feature type="domain" description="SLH" evidence="3">
    <location>
        <begin position="156"/>
        <end position="219"/>
    </location>
</feature>
<name>A0A3D9IG68_9BACL</name>
<dbReference type="Pfam" id="PF16126">
    <property type="entry name" value="DUF4838"/>
    <property type="match status" value="1"/>
</dbReference>
<evidence type="ECO:0000313" key="4">
    <source>
        <dbReference type="EMBL" id="RED60559.1"/>
    </source>
</evidence>
<dbReference type="Gene3D" id="2.60.120.260">
    <property type="entry name" value="Galactose-binding domain-like"/>
    <property type="match status" value="3"/>
</dbReference>
<gene>
    <name evidence="4" type="ORF">DFP98_13081</name>
</gene>
<dbReference type="EMBL" id="QRDZ01000030">
    <property type="protein sequence ID" value="RED60559.1"/>
    <property type="molecule type" value="Genomic_DNA"/>
</dbReference>
<dbReference type="PANTHER" id="PTHR47406:SF2">
    <property type="entry name" value="ALPHA GLUCURONIDASE N-TERMINAL DOMAIN-CONTAINING PROTEIN"/>
    <property type="match status" value="1"/>
</dbReference>
<dbReference type="OrthoDB" id="185675at2"/>
<dbReference type="Pfam" id="PF00395">
    <property type="entry name" value="SLH"/>
    <property type="match status" value="3"/>
</dbReference>
<sequence length="1601" mass="176147">MSTPFKRTLSFIMVFCIVIATILPSISKANGEDLEIQASDLTGHWAESVMNKWIDQGLLNGYEAGRYKPDRAVTRAEFAVLINRIFEFVERKELPFTDVQSSTWYAEPLAKVYAAGAIEGDGKGLFQPEAYITREDAAVIVARAFRIEASDHERRGSFFKDANLLSAYAVEAVNALQARGYVQGKGNQLFSPKRNMTRAEIVQLVDNVMGTVIHEEGSFSQDVEGNLVVNSDKVTLKGLTISGDLYITPGVGEGNVTLDEVVVKGRIYVLGGGTNSIIVRNSNITGTLIVDKWNGQVRIVASGTTHFPVIRLLSGAILEEENRVQGSSSFSKVFIHIPEDDEFRNVSLRGLFQEVRNISNGVHLDLDSNAVVLTLIVDAPLNVKGAGIIKLAKLNVSGSTFDKRPGEVQFSKGVTATFGIESKSVTSGAASGSTPGPTTPSVPSPATTLPIVENGQASASIWVHVDADEQTKEAAEKLAEYVEKSTGVQLPIHTDDPATVNPHPVADQAQIYVGVEGLPNINGQANLLDGMDGDGFVIHQTGSRITIAGPTSWGTEFGVDEFLERYVGVRWLAPGEDWEDVPQRTNLTILKNDEVRQEPAFFSREFDTHTSNTPERAKWTRNNRMHGRVEFKHNLFSLFPPSRYKASNPEFYPEGVNTDSHGGWQPCFTAEGIVEEAIANINAYFDANPEATSYSLGVNDGMANGSGYCEHSGQVNSIGYDNMSNIYYDWVNKVSMGVFAEHPDKYLGLLAYSEVYDPPTNGIKLDPRVIVYITDDRLSWGDPDLRSVGQDITEGWLEAADGVAFYEYLWGTPYMVPRTYFDLMEQNYRYAKDAGVTVQYAEMVPNFGEGPKPWLSTKLQWDPDQDADVLLQEWYVRAVGADAAADLAAYYEIWRQFWEEEMFATDWFADWVASEPRMNYFNFLDDAYLDAVTPAQIAQSRALLESTVSKAVTAKQQKRAQDLLRSFEYYEASALSHSLEKAIPQPTNETEALALLNSVLTKMRLAEKRRELIVAFKDDSFLQQAFSPYIVDEKTLGGYTRVWSGMTKHEMDALVAWLEQEAPAGPVHSQLEGLAANDPLPSIRTHAYILLRSSDPSSRTLLNANPSFEDAGATTAQADAWNLWLYDGTEMSRTDNVKKSGDYSIKARGVRFGGVIQTVQVQSGVHELSIGYYSPAGSDGKGTIRLQLDFWDAMNNHLGSVKPYLETKRASDTAGEWATLYWAGEFPEGIVKVEAYALVEGFGEDQEIYIDDFYLNRLSPDPYADNSKTPLNLNTSFEIAGSTPQTSSSWNTWVYQDNGTLQRTGDETGQTADYSMKAEGIGLIGGIYQSVKVDPGVHGMSVAYYSPAGSSGIGSIRLQLEQYDVQNNHLGNLTTTGKLLSNTAGNWTTLKWIGEFPAGVDHVNINVLLEGMGVTQAVYMDDVRFYRLSPPSIPAEIQAATVNLNPSFEIEGDTAVGSASWTSWVYQNNGTLQRTGDDWRFVGDHSMKASGIEIAGGVYQSVPVEAGEYGMRVSYYSPISSSGNGTLRLQFDQYDANNVHLGNLTPAGMPIGATAGSLATLEWNGEFAEGTSYVNVNVIFEGFGANQEVYIDYAHFFRVEP</sequence>
<feature type="region of interest" description="Disordered" evidence="2">
    <location>
        <begin position="425"/>
        <end position="449"/>
    </location>
</feature>
<dbReference type="InterPro" id="IPR029018">
    <property type="entry name" value="Hex-like_dom2"/>
</dbReference>
<evidence type="ECO:0000256" key="2">
    <source>
        <dbReference type="SAM" id="MobiDB-lite"/>
    </source>
</evidence>
<dbReference type="SUPFAM" id="SSF55545">
    <property type="entry name" value="beta-N-acetylhexosaminidase-like domain"/>
    <property type="match status" value="1"/>
</dbReference>
<dbReference type="Proteomes" id="UP000256977">
    <property type="component" value="Unassembled WGS sequence"/>
</dbReference>
<dbReference type="GO" id="GO:0005975">
    <property type="term" value="P:carbohydrate metabolic process"/>
    <property type="evidence" value="ECO:0007669"/>
    <property type="project" value="UniProtKB-ARBA"/>
</dbReference>
<accession>A0A3D9IG68</accession>
<proteinExistence type="predicted"/>
<reference evidence="4 5" key="1">
    <citation type="submission" date="2018-07" db="EMBL/GenBank/DDBJ databases">
        <title>Genomic Encyclopedia of Type Strains, Phase III (KMG-III): the genomes of soil and plant-associated and newly described type strains.</title>
        <authorList>
            <person name="Whitman W."/>
        </authorList>
    </citation>
    <scope>NUCLEOTIDE SEQUENCE [LARGE SCALE GENOMIC DNA]</scope>
    <source>
        <strain evidence="4 5">CECT 7287</strain>
    </source>
</reference>
<dbReference type="PANTHER" id="PTHR47406">
    <property type="entry name" value="COAGULATION FACTOR 5/8 TYPE, C-TERMINAL"/>
    <property type="match status" value="1"/>
</dbReference>